<gene>
    <name evidence="4" type="ORF">ACFFIA_34875</name>
</gene>
<dbReference type="Pfam" id="PF26382">
    <property type="entry name" value="BREX_PglY_6th"/>
    <property type="match status" value="1"/>
</dbReference>
<sequence>MTLMRDVIKIPPRVTDSDFVMRLSEGVAHARQTIKDYVVTDSLKKNFTQALDLVGQAVQTGRSQAAFLHGSFGAGKSHFMAMLHEILVGNPDARAKTELSEQIDAADAWLTGIRVLPLTFHMLGARSVEEAVFSGYRTQIARLRPDAPPPALHRSDALLENAAQYRADIGDDKFFERLSGGSAGGGSAGWGAYRGGWTAATYAAAAAAAPGTPERDRLVSDLTATLFSGAVHSGEYLDIDTGLAVLTQHAKSLEYDVVVLFLDELVLWLSQHLSNLEFVNQEGGKLAKFVESADAHRPVPLVSFVARQRDLAAFLGPHVPGAERQAFSDVFRHGRGRFQEIPLEERNLPLIAEKRLLEPKDNAAKKVLDDAFAGISRRPEVWDTLRLGAQFEDAGIGSDEAVFRRLYPFSPALVATLVALSQALQRERTALKTMLRLLVDRRDTLQVNDLIGVAELFDELVGKGELPDEPALRKHFETARTLYRTHLRPLLLRRNSLDETGAASAGDEHPFRIDDRLVKTLLLGALVPDVPALNNLTAAKLHALNYGSIASPLPGMEPQIVLGRLRELSTEAPEIRVGEGPDPVTSLELSDVDYQAILDRVPQTEDTPGARRRLLRELICGELGVKAIDSVTPELSHPREWRGRRHQIDLVFGNVRDKDELPEATLRPNGDTWRLVVDYPFDAAGHSRRDDLARVDYLHRSGMECRTVFWLPFYLTEDRLGGVSTLLKLNYVLAGGGDERLYALASDMSAPDRQQAKLLLEQQQRALRDRLLDCLKQAYGAAAAQAADVEFDSEPVFRSLDRGLRIDNLVGGTLKAAFDHLTGQMLTWSYPGQPNLPEDEPLVRPTDLRKVLEHVRRAVADETRGVVVEQNDRQTVRRICNPLRLGELVENKYVLNMTTSFWTPHLLRGAAGEGYTDRFPVRVLRELIEQPARGLDKPLQNLIIAAFALDQDLGWYQYEGKVAEPPLEHITDELELRHPPLPPEEAWQKAVRRLAGLFGLMLPPLRSVANVADLARQVREVARGQSGTNRELVRLLERHAQTLGLDLGAEEGRLATARRVATLLEELAQETDEVVLVELLASADLGVDDTTASRSMTTARPVGAALTRSNQWTLLDAIAGLTDDRAERARMVREQLADAATRDQFQRDLIAELDAAVKAASELLATTPTVTTTTGTSTTTATTSTTGSTMTGGTATVSTATGDATVADAAGLEREMAKISKAMADNPGKRVRVTWRVEP</sequence>
<reference evidence="4 5" key="1">
    <citation type="submission" date="2024-09" db="EMBL/GenBank/DDBJ databases">
        <authorList>
            <person name="Sun Q."/>
            <person name="Mori K."/>
        </authorList>
    </citation>
    <scope>NUCLEOTIDE SEQUENCE [LARGE SCALE GENOMIC DNA]</scope>
    <source>
        <strain evidence="4 5">TBRC 3947</strain>
    </source>
</reference>
<evidence type="ECO:0000259" key="2">
    <source>
        <dbReference type="Pfam" id="PF26381"/>
    </source>
</evidence>
<dbReference type="Proteomes" id="UP001589867">
    <property type="component" value="Unassembled WGS sequence"/>
</dbReference>
<dbReference type="InterPro" id="IPR058747">
    <property type="entry name" value="PglY_C"/>
</dbReference>
<evidence type="ECO:0000313" key="5">
    <source>
        <dbReference type="Proteomes" id="UP001589867"/>
    </source>
</evidence>
<comment type="caution">
    <text evidence="4">The sequence shown here is derived from an EMBL/GenBank/DDBJ whole genome shotgun (WGS) entry which is preliminary data.</text>
</comment>
<dbReference type="RefSeq" id="WP_377259602.1">
    <property type="nucleotide sequence ID" value="NZ_JBHLUH010000077.1"/>
</dbReference>
<dbReference type="Pfam" id="PF26381">
    <property type="entry name" value="BREX_PglY_5th"/>
    <property type="match status" value="1"/>
</dbReference>
<evidence type="ECO:0000259" key="3">
    <source>
        <dbReference type="Pfam" id="PF26382"/>
    </source>
</evidence>
<dbReference type="EMBL" id="JBHLUH010000077">
    <property type="protein sequence ID" value="MFC0532816.1"/>
    <property type="molecule type" value="Genomic_DNA"/>
</dbReference>
<feature type="region of interest" description="Disordered" evidence="1">
    <location>
        <begin position="1170"/>
        <end position="1194"/>
    </location>
</feature>
<name>A0ABV6MDY9_9ACTN</name>
<feature type="domain" description="ATPase PglY C-terminal" evidence="3">
    <location>
        <begin position="991"/>
        <end position="1167"/>
    </location>
</feature>
<evidence type="ECO:0000313" key="4">
    <source>
        <dbReference type="EMBL" id="MFC0532816.1"/>
    </source>
</evidence>
<keyword evidence="5" id="KW-1185">Reference proteome</keyword>
<accession>A0ABV6MDY9</accession>
<proteinExistence type="predicted"/>
<organism evidence="4 5">
    <name type="scientific">Phytohabitans kaempferiae</name>
    <dbReference type="NCBI Taxonomy" id="1620943"/>
    <lineage>
        <taxon>Bacteria</taxon>
        <taxon>Bacillati</taxon>
        <taxon>Actinomycetota</taxon>
        <taxon>Actinomycetes</taxon>
        <taxon>Micromonosporales</taxon>
        <taxon>Micromonosporaceae</taxon>
    </lineage>
</organism>
<protein>
    <submittedName>
        <fullName evidence="4">Phage resistance protein</fullName>
    </submittedName>
</protein>
<dbReference type="InterPro" id="IPR058748">
    <property type="entry name" value="PglY_5th"/>
</dbReference>
<evidence type="ECO:0000256" key="1">
    <source>
        <dbReference type="SAM" id="MobiDB-lite"/>
    </source>
</evidence>
<feature type="domain" description="ATPase PglY 5th" evidence="2">
    <location>
        <begin position="847"/>
        <end position="948"/>
    </location>
</feature>